<sequence>MPHPPEVYRRRRIAAAAILLVLLGGIIAGVLVGVRAFAGSGAEDTSDVQASGTETSAQEKPDETASEVPKRDPDARGDDDEDLDDDLDDEEEEVKVAEGPCADSSLSVRATIDRAEYPIGDQPRFGVVVTNIGDTTCARDLGPAVQQISVRAVENDRRVWVNTDCAPTTGRDVWTLAPGDQAAFAITWSGTGSAPGCFGPRDAVDSGVYRVLAQVGEISAEPVEFAIVDPEATEPEPEAESAPSTPESGP</sequence>
<dbReference type="KEGG" id="asd:AS9A_0348"/>
<dbReference type="eggNOG" id="COG1572">
    <property type="taxonomic scope" value="Bacteria"/>
</dbReference>
<proteinExistence type="predicted"/>
<feature type="region of interest" description="Disordered" evidence="1">
    <location>
        <begin position="228"/>
        <end position="250"/>
    </location>
</feature>
<organism evidence="3 4">
    <name type="scientific">Hoyosella subflava (strain DSM 45089 / JCM 17490 / NBRC 109087 / DQS3-9A1)</name>
    <name type="common">Amycolicicoccus subflavus</name>
    <dbReference type="NCBI Taxonomy" id="443218"/>
    <lineage>
        <taxon>Bacteria</taxon>
        <taxon>Bacillati</taxon>
        <taxon>Actinomycetota</taxon>
        <taxon>Actinomycetes</taxon>
        <taxon>Mycobacteriales</taxon>
        <taxon>Hoyosellaceae</taxon>
        <taxon>Hoyosella</taxon>
    </lineage>
</organism>
<dbReference type="STRING" id="443218.AS9A_0348"/>
<feature type="compositionally biased region" description="Acidic residues" evidence="1">
    <location>
        <begin position="77"/>
        <end position="93"/>
    </location>
</feature>
<evidence type="ECO:0000256" key="1">
    <source>
        <dbReference type="SAM" id="MobiDB-lite"/>
    </source>
</evidence>
<evidence type="ECO:0000313" key="3">
    <source>
        <dbReference type="EMBL" id="AEF38807.1"/>
    </source>
</evidence>
<dbReference type="AlphaFoldDB" id="F6EGY3"/>
<keyword evidence="4" id="KW-1185">Reference proteome</keyword>
<feature type="compositionally biased region" description="Low complexity" evidence="1">
    <location>
        <begin position="240"/>
        <end position="250"/>
    </location>
</feature>
<dbReference type="Proteomes" id="UP000009235">
    <property type="component" value="Chromosome"/>
</dbReference>
<evidence type="ECO:0000313" key="4">
    <source>
        <dbReference type="Proteomes" id="UP000009235"/>
    </source>
</evidence>
<feature type="domain" description="DUF4232" evidence="2">
    <location>
        <begin position="101"/>
        <end position="197"/>
    </location>
</feature>
<dbReference type="HOGENOM" id="CLU_075791_1_1_11"/>
<dbReference type="Pfam" id="PF14016">
    <property type="entry name" value="DUF4232"/>
    <property type="match status" value="1"/>
</dbReference>
<feature type="region of interest" description="Disordered" evidence="1">
    <location>
        <begin position="41"/>
        <end position="99"/>
    </location>
</feature>
<reference evidence="3 4" key="1">
    <citation type="journal article" date="2011" name="J. Bacteriol.">
        <title>Complete genome sequence of Amycolicicoccus subflavus DQS3-9A1T, an actinomycete isolated from crude oil-polluted soil.</title>
        <authorList>
            <person name="Cai M."/>
            <person name="Chen W.M."/>
            <person name="Nie Y."/>
            <person name="Chi C.Q."/>
            <person name="Wang Y.N."/>
            <person name="Tang Y.Q."/>
            <person name="Li G.Y."/>
            <person name="Wu X.L."/>
        </authorList>
    </citation>
    <scope>NUCLEOTIDE SEQUENCE [LARGE SCALE GENOMIC DNA]</scope>
    <source>
        <strain evidence="4">DSM 45089 / DQS3-9A1</strain>
    </source>
</reference>
<dbReference type="EMBL" id="CP002786">
    <property type="protein sequence ID" value="AEF38807.1"/>
    <property type="molecule type" value="Genomic_DNA"/>
</dbReference>
<gene>
    <name evidence="3" type="ordered locus">AS9A_0348</name>
</gene>
<dbReference type="InterPro" id="IPR025326">
    <property type="entry name" value="DUF4232"/>
</dbReference>
<name>F6EGY3_HOYSD</name>
<protein>
    <recommendedName>
        <fullName evidence="2">DUF4232 domain-containing protein</fullName>
    </recommendedName>
</protein>
<feature type="compositionally biased region" description="Polar residues" evidence="1">
    <location>
        <begin position="47"/>
        <end position="56"/>
    </location>
</feature>
<accession>F6EGY3</accession>
<feature type="compositionally biased region" description="Basic and acidic residues" evidence="1">
    <location>
        <begin position="57"/>
        <end position="76"/>
    </location>
</feature>
<evidence type="ECO:0000259" key="2">
    <source>
        <dbReference type="Pfam" id="PF14016"/>
    </source>
</evidence>